<feature type="transmembrane region" description="Helical" evidence="7">
    <location>
        <begin position="582"/>
        <end position="604"/>
    </location>
</feature>
<dbReference type="GO" id="GO:0035725">
    <property type="term" value="P:sodium ion transmembrane transport"/>
    <property type="evidence" value="ECO:0007669"/>
    <property type="project" value="TreeGrafter"/>
</dbReference>
<dbReference type="SUPFAM" id="SSF161070">
    <property type="entry name" value="SNF-like"/>
    <property type="match status" value="1"/>
</dbReference>
<keyword evidence="8" id="KW-1185">Reference proteome</keyword>
<evidence type="ECO:0000256" key="2">
    <source>
        <dbReference type="ARBA" id="ARBA00022448"/>
    </source>
</evidence>
<evidence type="ECO:0000256" key="1">
    <source>
        <dbReference type="ARBA" id="ARBA00004141"/>
    </source>
</evidence>
<evidence type="ECO:0000313" key="8">
    <source>
        <dbReference type="Proteomes" id="UP000038045"/>
    </source>
</evidence>
<feature type="transmembrane region" description="Helical" evidence="7">
    <location>
        <begin position="172"/>
        <end position="194"/>
    </location>
</feature>
<feature type="transmembrane region" description="Helical" evidence="7">
    <location>
        <begin position="329"/>
        <end position="347"/>
    </location>
</feature>
<feature type="transmembrane region" description="Helical" evidence="7">
    <location>
        <begin position="551"/>
        <end position="570"/>
    </location>
</feature>
<evidence type="ECO:0000256" key="7">
    <source>
        <dbReference type="SAM" id="Phobius"/>
    </source>
</evidence>
<evidence type="ECO:0000256" key="4">
    <source>
        <dbReference type="ARBA" id="ARBA00022847"/>
    </source>
</evidence>
<name>A0A0N4ZV63_PARTI</name>
<dbReference type="PROSITE" id="PS50267">
    <property type="entry name" value="NA_NEUROTRAN_SYMP_3"/>
    <property type="match status" value="1"/>
</dbReference>
<dbReference type="GO" id="GO:0005886">
    <property type="term" value="C:plasma membrane"/>
    <property type="evidence" value="ECO:0007669"/>
    <property type="project" value="TreeGrafter"/>
</dbReference>
<evidence type="ECO:0000256" key="5">
    <source>
        <dbReference type="ARBA" id="ARBA00022989"/>
    </source>
</evidence>
<protein>
    <submittedName>
        <fullName evidence="9">Sodium-dependent neutral amino acid transporter SLC6A17</fullName>
    </submittedName>
</protein>
<organism evidence="8 9">
    <name type="scientific">Parastrongyloides trichosuri</name>
    <name type="common">Possum-specific nematode worm</name>
    <dbReference type="NCBI Taxonomy" id="131310"/>
    <lineage>
        <taxon>Eukaryota</taxon>
        <taxon>Metazoa</taxon>
        <taxon>Ecdysozoa</taxon>
        <taxon>Nematoda</taxon>
        <taxon>Chromadorea</taxon>
        <taxon>Rhabditida</taxon>
        <taxon>Tylenchina</taxon>
        <taxon>Panagrolaimomorpha</taxon>
        <taxon>Strongyloidoidea</taxon>
        <taxon>Strongyloididae</taxon>
        <taxon>Parastrongyloides</taxon>
    </lineage>
</organism>
<keyword evidence="2" id="KW-0813">Transport</keyword>
<accession>A0A0N4ZV63</accession>
<dbReference type="AlphaFoldDB" id="A0A0N4ZV63"/>
<dbReference type="PANTHER" id="PTHR11616">
    <property type="entry name" value="SODIUM/CHLORIDE DEPENDENT TRANSPORTER"/>
    <property type="match status" value="1"/>
</dbReference>
<dbReference type="Proteomes" id="UP000038045">
    <property type="component" value="Unplaced"/>
</dbReference>
<feature type="transmembrane region" description="Helical" evidence="7">
    <location>
        <begin position="508"/>
        <end position="530"/>
    </location>
</feature>
<sequence>MDFSKKKKISSISLETSVNPDDFEVDLLDDTETNAKSSSVNVKIIDNEIKFVALKNKYAKSSFLKYIRKNVCSENIFNEIEIPNINTDEEAKLYLKSVKTTNTKIVKENTRFLKSIGYINQNISDNLDILDYKSEPKMLSVIGRFICLLAATCTSYNSLTIMVLSIIYGKDFMVACFIAGTVSCIPMMYFEILIGQITPLNISSFYSRIAPAWRMLKIIFMILFFLCGVYSIICGVYYLTEFLNFVLDMKRPDIDTKIYDSGDNSNYIGQKLAYFCLYAPKEMVQFDECKSFHESFHNGYYSKNVNAFQNIRFFEKSIYMFSIIPSEKFSVRGYICCFCIWFMITSFKKFDYAFITGIVAFFYASYVISLFFLVYYITSNSYYYGSLNVFLQMPTLLKNIELKIWILAFLQMVFFFKSGHGIVMKIASKFPKETNSTNMVFVIYLVNFSVLIVNICLNFLLYGFASNQDGSTDFVSTLSASRMDIRTYISSSLYQYFDSTKGMPRVMIILYNFGLFGLSTYQAFIYIDLFDCELHNVALRHVRYATKRFKTTGAVTFLFLLIPMFSTLYPEVGKMFFLVEEAFNNSIIILICELIIIAYVIGIKKFTVSSKSKLISHLINFAMRLMLKFIILPFLIFFLYIRTIMGSFDDPQFKNFAGEMFTSDVNIFINNSFDILTLMCAFFLPLVELFKAVFLGKSPTITFTCDLSSIN</sequence>
<proteinExistence type="predicted"/>
<feature type="transmembrane region" description="Helical" evidence="7">
    <location>
        <begin position="665"/>
        <end position="687"/>
    </location>
</feature>
<feature type="transmembrane region" description="Helical" evidence="7">
    <location>
        <begin position="625"/>
        <end position="645"/>
    </location>
</feature>
<feature type="transmembrane region" description="Helical" evidence="7">
    <location>
        <begin position="215"/>
        <end position="239"/>
    </location>
</feature>
<evidence type="ECO:0000256" key="6">
    <source>
        <dbReference type="ARBA" id="ARBA00023136"/>
    </source>
</evidence>
<dbReference type="InterPro" id="IPR037272">
    <property type="entry name" value="SNS_sf"/>
</dbReference>
<feature type="transmembrane region" description="Helical" evidence="7">
    <location>
        <begin position="404"/>
        <end position="427"/>
    </location>
</feature>
<keyword evidence="4" id="KW-0769">Symport</keyword>
<evidence type="ECO:0000256" key="3">
    <source>
        <dbReference type="ARBA" id="ARBA00022692"/>
    </source>
</evidence>
<dbReference type="InterPro" id="IPR000175">
    <property type="entry name" value="Na/ntran_symport"/>
</dbReference>
<evidence type="ECO:0000313" key="9">
    <source>
        <dbReference type="WBParaSite" id="PTRK_0001247200.1"/>
    </source>
</evidence>
<keyword evidence="3 7" id="KW-0812">Transmembrane</keyword>
<feature type="transmembrane region" description="Helical" evidence="7">
    <location>
        <begin position="354"/>
        <end position="377"/>
    </location>
</feature>
<dbReference type="GO" id="GO:0015293">
    <property type="term" value="F:symporter activity"/>
    <property type="evidence" value="ECO:0007669"/>
    <property type="project" value="UniProtKB-KW"/>
</dbReference>
<dbReference type="Pfam" id="PF00209">
    <property type="entry name" value="SNF"/>
    <property type="match status" value="1"/>
</dbReference>
<dbReference type="PANTHER" id="PTHR11616:SF240">
    <property type="entry name" value="BLOATED TUBULES, ISOFORM B-RELATED"/>
    <property type="match status" value="1"/>
</dbReference>
<keyword evidence="6 7" id="KW-0472">Membrane</keyword>
<feature type="transmembrane region" description="Helical" evidence="7">
    <location>
        <begin position="141"/>
        <end position="166"/>
    </location>
</feature>
<keyword evidence="5 7" id="KW-1133">Transmembrane helix</keyword>
<feature type="transmembrane region" description="Helical" evidence="7">
    <location>
        <begin position="439"/>
        <end position="465"/>
    </location>
</feature>
<reference evidence="9" key="1">
    <citation type="submission" date="2017-02" db="UniProtKB">
        <authorList>
            <consortium name="WormBaseParasite"/>
        </authorList>
    </citation>
    <scope>IDENTIFICATION</scope>
</reference>
<dbReference type="WBParaSite" id="PTRK_0001247200.1">
    <property type="protein sequence ID" value="PTRK_0001247200.1"/>
    <property type="gene ID" value="PTRK_0001247200"/>
</dbReference>
<comment type="subcellular location">
    <subcellularLocation>
        <location evidence="1">Membrane</location>
        <topology evidence="1">Multi-pass membrane protein</topology>
    </subcellularLocation>
</comment>